<accession>A0A1L7XJY2</accession>
<dbReference type="EMBL" id="FJOG01000030">
    <property type="protein sequence ID" value="CZR65257.1"/>
    <property type="molecule type" value="Genomic_DNA"/>
</dbReference>
<feature type="compositionally biased region" description="Low complexity" evidence="1">
    <location>
        <begin position="257"/>
        <end position="270"/>
    </location>
</feature>
<feature type="region of interest" description="Disordered" evidence="1">
    <location>
        <begin position="156"/>
        <end position="284"/>
    </location>
</feature>
<evidence type="ECO:0000256" key="1">
    <source>
        <dbReference type="SAM" id="MobiDB-lite"/>
    </source>
</evidence>
<reference evidence="2 3" key="1">
    <citation type="submission" date="2016-03" db="EMBL/GenBank/DDBJ databases">
        <authorList>
            <person name="Ploux O."/>
        </authorList>
    </citation>
    <scope>NUCLEOTIDE SEQUENCE [LARGE SCALE GENOMIC DNA]</scope>
    <source>
        <strain evidence="2 3">UAMH 11012</strain>
    </source>
</reference>
<name>A0A1L7XJY2_9HELO</name>
<sequence>MRLPYTPPLSRAYYMILHGEDSATRIIDYEGSPVTTPTASPSAIRTLINRSQCQRIRRNGSSMLEDTFTFTRVRRNIKEARVEVEAIVENQRKEKELERMAAAEKMAILRLANTDPLEFERRMRVHRLRYKNVLPWGLAGVVRFGHVVEVLTEEQAQEQIEAEDREEAAARERREEQAEMFGLKPEPEPEPGIADGLASERVLQPRTSSPRPPKDTSRRTRGGRITKNAAQKGTRSRRATPTPSKAPMPDPAHPPRRSQSQSRARSLLQPPESPAAPTQGPELGYHADKHLAALLVDYQWFRRVLDSGSRPVVPRPNEDLGR</sequence>
<evidence type="ECO:0000313" key="2">
    <source>
        <dbReference type="EMBL" id="CZR65257.1"/>
    </source>
</evidence>
<dbReference type="Proteomes" id="UP000184330">
    <property type="component" value="Unassembled WGS sequence"/>
</dbReference>
<dbReference type="AlphaFoldDB" id="A0A1L7XJY2"/>
<feature type="compositionally biased region" description="Polar residues" evidence="1">
    <location>
        <begin position="228"/>
        <end position="243"/>
    </location>
</feature>
<feature type="compositionally biased region" description="Acidic residues" evidence="1">
    <location>
        <begin position="156"/>
        <end position="166"/>
    </location>
</feature>
<gene>
    <name evidence="2" type="ORF">PAC_15157</name>
</gene>
<organism evidence="2 3">
    <name type="scientific">Phialocephala subalpina</name>
    <dbReference type="NCBI Taxonomy" id="576137"/>
    <lineage>
        <taxon>Eukaryota</taxon>
        <taxon>Fungi</taxon>
        <taxon>Dikarya</taxon>
        <taxon>Ascomycota</taxon>
        <taxon>Pezizomycotina</taxon>
        <taxon>Leotiomycetes</taxon>
        <taxon>Helotiales</taxon>
        <taxon>Mollisiaceae</taxon>
        <taxon>Phialocephala</taxon>
        <taxon>Phialocephala fortinii species complex</taxon>
    </lineage>
</organism>
<feature type="compositionally biased region" description="Basic and acidic residues" evidence="1">
    <location>
        <begin position="167"/>
        <end position="177"/>
    </location>
</feature>
<proteinExistence type="predicted"/>
<keyword evidence="3" id="KW-1185">Reference proteome</keyword>
<protein>
    <submittedName>
        <fullName evidence="2">Uncharacterized protein</fullName>
    </submittedName>
</protein>
<evidence type="ECO:0000313" key="3">
    <source>
        <dbReference type="Proteomes" id="UP000184330"/>
    </source>
</evidence>
<dbReference type="OrthoDB" id="5151869at2759"/>